<dbReference type="AlphaFoldDB" id="A0A8U1F186"/>
<dbReference type="KEGG" id="snh:120062161"/>
<feature type="domain" description="PiggyBac transposable element-derived protein" evidence="2">
    <location>
        <begin position="348"/>
        <end position="392"/>
    </location>
</feature>
<gene>
    <name evidence="4" type="primary">LOC120062161</name>
</gene>
<dbReference type="InterPro" id="IPR029526">
    <property type="entry name" value="PGBD"/>
</dbReference>
<dbReference type="PANTHER" id="PTHR46599">
    <property type="entry name" value="PIGGYBAC TRANSPOSABLE ELEMENT-DERIVED PROTEIN 4"/>
    <property type="match status" value="1"/>
</dbReference>
<protein>
    <submittedName>
        <fullName evidence="4">Uncharacterized protein LOC120062161</fullName>
    </submittedName>
</protein>
<organism evidence="3 4">
    <name type="scientific">Salvelinus namaycush</name>
    <name type="common">Lake trout</name>
    <name type="synonym">Salmo namaycush</name>
    <dbReference type="NCBI Taxonomy" id="8040"/>
    <lineage>
        <taxon>Eukaryota</taxon>
        <taxon>Metazoa</taxon>
        <taxon>Chordata</taxon>
        <taxon>Craniata</taxon>
        <taxon>Vertebrata</taxon>
        <taxon>Euteleostomi</taxon>
        <taxon>Actinopterygii</taxon>
        <taxon>Neopterygii</taxon>
        <taxon>Teleostei</taxon>
        <taxon>Protacanthopterygii</taxon>
        <taxon>Salmoniformes</taxon>
        <taxon>Salmonidae</taxon>
        <taxon>Salmoninae</taxon>
        <taxon>Salvelinus</taxon>
    </lineage>
</organism>
<proteinExistence type="predicted"/>
<dbReference type="Pfam" id="PF13843">
    <property type="entry name" value="DDE_Tnp_1_7"/>
    <property type="match status" value="2"/>
</dbReference>
<dbReference type="PANTHER" id="PTHR46599:SF3">
    <property type="entry name" value="PIGGYBAC TRANSPOSABLE ELEMENT-DERIVED PROTEIN 4"/>
    <property type="match status" value="1"/>
</dbReference>
<reference evidence="4" key="1">
    <citation type="submission" date="2025-08" db="UniProtKB">
        <authorList>
            <consortium name="RefSeq"/>
        </authorList>
    </citation>
    <scope>IDENTIFICATION</scope>
    <source>
        <tissue evidence="4">White muscle</tissue>
    </source>
</reference>
<dbReference type="RefSeq" id="XP_038867896.1">
    <property type="nucleotide sequence ID" value="XM_039011968.1"/>
</dbReference>
<dbReference type="Proteomes" id="UP000808372">
    <property type="component" value="Chromosome 17"/>
</dbReference>
<sequence length="500" mass="56136">MASKSGKSKAKSSYTDLHAIIDEIARESDTDLQEDVSDCVSSLDSQFEDMFLYGEDAILDCPSDSDWEPPLPSCPSPRGACSFSRTPAVSGSTSTPALPGVTKKRRWGRDTPAIREEEGRWHSVLEEDVAPPPPLFRPKRPLGPKLDMTSKYSPMQLFQLFFTSSVVDSLVLNTNKYGAKKQAGKKEGWKPISMSDLFCFLSMVIYMGIVKLKTLKDYWKTAPLYQLPFPSAVMSCKRFLTISRALHISDPEVDEDNEKKRGTARFDKLCKIKPLYPSIVEACKTYFQPGQNLSIDERMVASKARISLKQYMRNKPTKWGYKLFVLADSACAYTCNFFVYEGKSSFATAIKDYNKSMGGVDLSDALIGYYNVLHKTMKWYKTFFYHFIDIAVGRVVRSPVLPSWQPEMQRCETAGCHGHAHACQSPVICSHRATRATRATAIFPRATTYATATLLSAQLQTQPVPLLQPWHSCSRQIAFRMRPGATPQRGLEETHSQKPG</sequence>
<accession>A0A8U1F186</accession>
<keyword evidence="3" id="KW-1185">Reference proteome</keyword>
<dbReference type="GeneID" id="120062161"/>
<evidence type="ECO:0000313" key="3">
    <source>
        <dbReference type="Proteomes" id="UP000808372"/>
    </source>
</evidence>
<evidence type="ECO:0000259" key="2">
    <source>
        <dbReference type="Pfam" id="PF13843"/>
    </source>
</evidence>
<feature type="compositionally biased region" description="Polar residues" evidence="1">
    <location>
        <begin position="83"/>
        <end position="96"/>
    </location>
</feature>
<feature type="region of interest" description="Disordered" evidence="1">
    <location>
        <begin position="83"/>
        <end position="113"/>
    </location>
</feature>
<evidence type="ECO:0000313" key="4">
    <source>
        <dbReference type="RefSeq" id="XP_038867896.1"/>
    </source>
</evidence>
<feature type="domain" description="PiggyBac transposable element-derived protein" evidence="2">
    <location>
        <begin position="153"/>
        <end position="344"/>
    </location>
</feature>
<name>A0A8U1F186_SALNM</name>
<evidence type="ECO:0000256" key="1">
    <source>
        <dbReference type="SAM" id="MobiDB-lite"/>
    </source>
</evidence>